<evidence type="ECO:0000256" key="1">
    <source>
        <dbReference type="SAM" id="Phobius"/>
    </source>
</evidence>
<keyword evidence="1" id="KW-0812">Transmembrane</keyword>
<proteinExistence type="predicted"/>
<dbReference type="Proteomes" id="UP000887569">
    <property type="component" value="Unplaced"/>
</dbReference>
<dbReference type="AlphaFoldDB" id="A0A914ZD27"/>
<reference evidence="3" key="1">
    <citation type="submission" date="2022-11" db="UniProtKB">
        <authorList>
            <consortium name="WormBaseParasite"/>
        </authorList>
    </citation>
    <scope>IDENTIFICATION</scope>
</reference>
<evidence type="ECO:0000313" key="3">
    <source>
        <dbReference type="WBParaSite" id="PgB01_g083_t01"/>
    </source>
</evidence>
<evidence type="ECO:0000313" key="2">
    <source>
        <dbReference type="Proteomes" id="UP000887569"/>
    </source>
</evidence>
<sequence>MSLGRLVSTRMGVLFRAPSRFVHKGIESTPPMRYLSVPQRIGMYLFISTVCLSYPTYVLLNLDNLRPRADNSLSPEVQEEIARREEARRASGRAVASPFI</sequence>
<protein>
    <submittedName>
        <fullName evidence="3">Uncharacterized protein</fullName>
    </submittedName>
</protein>
<name>A0A914ZD27_PARUN</name>
<feature type="transmembrane region" description="Helical" evidence="1">
    <location>
        <begin position="41"/>
        <end position="60"/>
    </location>
</feature>
<organism evidence="2 3">
    <name type="scientific">Parascaris univalens</name>
    <name type="common">Nematode worm</name>
    <dbReference type="NCBI Taxonomy" id="6257"/>
    <lineage>
        <taxon>Eukaryota</taxon>
        <taxon>Metazoa</taxon>
        <taxon>Ecdysozoa</taxon>
        <taxon>Nematoda</taxon>
        <taxon>Chromadorea</taxon>
        <taxon>Rhabditida</taxon>
        <taxon>Spirurina</taxon>
        <taxon>Ascaridomorpha</taxon>
        <taxon>Ascaridoidea</taxon>
        <taxon>Ascarididae</taxon>
        <taxon>Parascaris</taxon>
    </lineage>
</organism>
<keyword evidence="1" id="KW-1133">Transmembrane helix</keyword>
<keyword evidence="1" id="KW-0472">Membrane</keyword>
<keyword evidence="2" id="KW-1185">Reference proteome</keyword>
<accession>A0A914ZD27</accession>
<dbReference type="WBParaSite" id="PgB01_g083_t01">
    <property type="protein sequence ID" value="PgB01_g083_t01"/>
    <property type="gene ID" value="PgB01_g083"/>
</dbReference>